<protein>
    <submittedName>
        <fullName evidence="1">Uncharacterized protein</fullName>
    </submittedName>
</protein>
<organism evidence="1 2">
    <name type="scientific">Phytophthora fragariae</name>
    <dbReference type="NCBI Taxonomy" id="53985"/>
    <lineage>
        <taxon>Eukaryota</taxon>
        <taxon>Sar</taxon>
        <taxon>Stramenopiles</taxon>
        <taxon>Oomycota</taxon>
        <taxon>Peronosporomycetes</taxon>
        <taxon>Peronosporales</taxon>
        <taxon>Peronosporaceae</taxon>
        <taxon>Phytophthora</taxon>
    </lineage>
</organism>
<evidence type="ECO:0000313" key="1">
    <source>
        <dbReference type="EMBL" id="KAE9353407.1"/>
    </source>
</evidence>
<dbReference type="Proteomes" id="UP000486351">
    <property type="component" value="Unassembled WGS sequence"/>
</dbReference>
<sequence>MRLHSLNKTYADFPPWFFSKYATTQVTAGDEAAGGAATPTLKAELATELLVRLVVFLLALFMGPEVA</sequence>
<reference evidence="1 2" key="1">
    <citation type="submission" date="2018-09" db="EMBL/GenBank/DDBJ databases">
        <title>Genomic investigation of the strawberry pathogen Phytophthora fragariae indicates pathogenicity is determined by transcriptional variation in three key races.</title>
        <authorList>
            <person name="Adams T.M."/>
            <person name="Armitage A.D."/>
            <person name="Sobczyk M.K."/>
            <person name="Bates H.J."/>
            <person name="Dunwell J.M."/>
            <person name="Nellist C.F."/>
            <person name="Harrison R.J."/>
        </authorList>
    </citation>
    <scope>NUCLEOTIDE SEQUENCE [LARGE SCALE GENOMIC DNA]</scope>
    <source>
        <strain evidence="1 2">NOV-77</strain>
    </source>
</reference>
<evidence type="ECO:0000313" key="2">
    <source>
        <dbReference type="Proteomes" id="UP000486351"/>
    </source>
</evidence>
<gene>
    <name evidence="1" type="ORF">PF008_g5003</name>
</gene>
<comment type="caution">
    <text evidence="1">The sequence shown here is derived from an EMBL/GenBank/DDBJ whole genome shotgun (WGS) entry which is preliminary data.</text>
</comment>
<accession>A0A6G0SA89</accession>
<proteinExistence type="predicted"/>
<dbReference type="EMBL" id="QXFY01000179">
    <property type="protein sequence ID" value="KAE9353407.1"/>
    <property type="molecule type" value="Genomic_DNA"/>
</dbReference>
<name>A0A6G0SA89_9STRA</name>
<dbReference type="AlphaFoldDB" id="A0A6G0SA89"/>